<organism evidence="2 3">
    <name type="scientific">Albidovulum denitrificans</name>
    <dbReference type="NCBI Taxonomy" id="404881"/>
    <lineage>
        <taxon>Bacteria</taxon>
        <taxon>Pseudomonadati</taxon>
        <taxon>Pseudomonadota</taxon>
        <taxon>Alphaproteobacteria</taxon>
        <taxon>Rhodobacterales</taxon>
        <taxon>Paracoccaceae</taxon>
        <taxon>Albidovulum</taxon>
    </lineage>
</organism>
<keyword evidence="3" id="KW-1185">Reference proteome</keyword>
<proteinExistence type="predicted"/>
<dbReference type="OrthoDB" id="7806498at2"/>
<evidence type="ECO:0000313" key="3">
    <source>
        <dbReference type="Proteomes" id="UP000238338"/>
    </source>
</evidence>
<dbReference type="AlphaFoldDB" id="A0A2S8SAW0"/>
<dbReference type="RefSeq" id="WP_105514129.1">
    <property type="nucleotide sequence ID" value="NZ_PVEP01000002.1"/>
</dbReference>
<dbReference type="Gene3D" id="3.90.1530.10">
    <property type="entry name" value="Conserved hypothetical protein from pyrococcus furiosus pfu- 392566-001, ParB domain"/>
    <property type="match status" value="1"/>
</dbReference>
<dbReference type="SUPFAM" id="SSF110849">
    <property type="entry name" value="ParB/Sulfiredoxin"/>
    <property type="match status" value="1"/>
</dbReference>
<evidence type="ECO:0000313" key="2">
    <source>
        <dbReference type="EMBL" id="PQV57932.1"/>
    </source>
</evidence>
<dbReference type="EMBL" id="PVEP01000002">
    <property type="protein sequence ID" value="PQV57932.1"/>
    <property type="molecule type" value="Genomic_DNA"/>
</dbReference>
<protein>
    <submittedName>
        <fullName evidence="2">ParB-like nuclease family protein</fullName>
    </submittedName>
</protein>
<feature type="domain" description="ParB-like N-terminal" evidence="1">
    <location>
        <begin position="24"/>
        <end position="89"/>
    </location>
</feature>
<dbReference type="Proteomes" id="UP000238338">
    <property type="component" value="Unassembled WGS sequence"/>
</dbReference>
<reference evidence="2 3" key="1">
    <citation type="submission" date="2018-02" db="EMBL/GenBank/DDBJ databases">
        <title>Genomic Encyclopedia of Archaeal and Bacterial Type Strains, Phase II (KMG-II): from individual species to whole genera.</title>
        <authorList>
            <person name="Goeker M."/>
        </authorList>
    </citation>
    <scope>NUCLEOTIDE SEQUENCE [LARGE SCALE GENOMIC DNA]</scope>
    <source>
        <strain evidence="2 3">DSM 18921</strain>
    </source>
</reference>
<dbReference type="InterPro" id="IPR003115">
    <property type="entry name" value="ParB_N"/>
</dbReference>
<sequence length="146" mass="16333">MTNITQGTDVPNLRDETLAKVARYDPDELDYLPLDEREHSDAEIDHFQRTIYDYTGAQPIVIDDECNIVAGRGRVEAARLLGIEEIPAIPLSSLSSDDLDHYIETMIRFGAYVGWSAEMLETDLQHLLVIEALMKAGRGDTAAKIQ</sequence>
<comment type="caution">
    <text evidence="2">The sequence shown here is derived from an EMBL/GenBank/DDBJ whole genome shotgun (WGS) entry which is preliminary data.</text>
</comment>
<dbReference type="InterPro" id="IPR036086">
    <property type="entry name" value="ParB/Sulfiredoxin_sf"/>
</dbReference>
<accession>A0A2S8SAW0</accession>
<evidence type="ECO:0000259" key="1">
    <source>
        <dbReference type="Pfam" id="PF02195"/>
    </source>
</evidence>
<gene>
    <name evidence="2" type="ORF">LX70_01744</name>
</gene>
<dbReference type="Pfam" id="PF02195">
    <property type="entry name" value="ParB_N"/>
    <property type="match status" value="1"/>
</dbReference>
<name>A0A2S8SAW0_9RHOB</name>